<dbReference type="GO" id="GO:0004654">
    <property type="term" value="F:polyribonucleotide nucleotidyltransferase activity"/>
    <property type="evidence" value="ECO:0007669"/>
    <property type="project" value="UniProtKB-UniRule"/>
</dbReference>
<dbReference type="FunFam" id="3.30.230.70:FF:000001">
    <property type="entry name" value="Polyribonucleotide nucleotidyltransferase"/>
    <property type="match status" value="1"/>
</dbReference>
<dbReference type="InterPro" id="IPR036345">
    <property type="entry name" value="ExoRNase_PH_dom2_sf"/>
</dbReference>
<reference evidence="11 12" key="1">
    <citation type="journal article" date="1992" name="Lakartidningen">
        <title>[Penicillin V and not amoxicillin is the first choice preparation in acute otitis].</title>
        <authorList>
            <person name="Kamme C."/>
            <person name="Lundgren K."/>
            <person name="Prellner K."/>
        </authorList>
    </citation>
    <scope>NUCLEOTIDE SEQUENCE [LARGE SCALE GENOMIC DNA]</scope>
    <source>
        <strain evidence="11 12">W1</strain>
    </source>
</reference>
<dbReference type="InterPro" id="IPR012340">
    <property type="entry name" value="NA-bd_OB-fold"/>
</dbReference>
<comment type="function">
    <text evidence="8">Involved in mRNA degradation. Catalyzes the phosphorolysis of single-stranded polyribonucleotides processively in the 3'- to 5'-direction.</text>
</comment>
<comment type="subcellular location">
    <subcellularLocation>
        <location evidence="8">Cytoplasm</location>
    </subcellularLocation>
</comment>
<proteinExistence type="inferred from homology"/>
<dbReference type="FunFam" id="3.30.230.70:FF:000002">
    <property type="entry name" value="Polyribonucleotide nucleotidyltransferase"/>
    <property type="match status" value="1"/>
</dbReference>
<dbReference type="GO" id="GO:0003723">
    <property type="term" value="F:RNA binding"/>
    <property type="evidence" value="ECO:0007669"/>
    <property type="project" value="UniProtKB-UniRule"/>
</dbReference>
<dbReference type="NCBIfam" id="NF008805">
    <property type="entry name" value="PRK11824.1"/>
    <property type="match status" value="1"/>
</dbReference>
<dbReference type="InterPro" id="IPR027408">
    <property type="entry name" value="PNPase/RNase_PH_dom_sf"/>
</dbReference>
<evidence type="ECO:0000256" key="4">
    <source>
        <dbReference type="ARBA" id="ARBA00022695"/>
    </source>
</evidence>
<dbReference type="EMBL" id="SAXT01000003">
    <property type="protein sequence ID" value="TXJ12874.1"/>
    <property type="molecule type" value="Genomic_DNA"/>
</dbReference>
<sequence>MVTVKSSFCGEELVLETGLLAKQAHGAVTLRLGNTTILATVVAAKEPNLESDFFPLTVNYNEKYYAGGKIPGGFLKREGKPRDKEILISRIIDRPLRPLFPEGFRNEVQVIPTVLSVDSDMPTDALALIASSAALTISWIPFGGPVAAVRIGYINGEYIVNPKNSELLKSDLDIIVAGSKDAILMIEGEAKEVSEEVFIGAIELAHKEMQKYIDIQNEMANLCGTQKIEQELFEFDKDLLNMVNEYGREKINAANYNPDKEKRNESMDNAFNEIEEYIKTKTEDEKLIAQVKGICHSIEEEIVREAIVEKGMRPDGRALDEIRKIDTMINLIPRVHGSGLFTRGQTQCLSIVTLGSEKDAQLMDDIYGKDNKTFMLHYNFPPFSVGEVGRYGAPGRREIGHGNLAERSFNAVLPSKDKFPYTIRVVAEILESNGSSSMATICASTMSLLSAGVPLNSSVAGIAMGLATYKDGYKILTDIQGVEDHLGDMDFKVAGTRKGITAFQLDIKLTGISAQILKEALEQAKKARFFILDKIDATISNPAEISDFAPKFKMMEVNPEKIRVLIGPGGKNIKAIIDETGSDVEIQDSGIVNIFAPDGPTLEKTIELINSYVKDPEVGEVYDGVVKDIKEFGAFVEILPGVEGLCHISELAYKRVMNVEEILKIGDAVKVKIIDNRGGKYSLSRKALLEKPDDYVEEEGNNNRRGRKNRNNNHNNNRRRY</sequence>
<dbReference type="InterPro" id="IPR004087">
    <property type="entry name" value="KH_dom"/>
</dbReference>
<keyword evidence="3 8" id="KW-0808">Transferase</keyword>
<dbReference type="Pfam" id="PF03726">
    <property type="entry name" value="PNPase"/>
    <property type="match status" value="1"/>
</dbReference>
<dbReference type="GO" id="GO:0006396">
    <property type="term" value="P:RNA processing"/>
    <property type="evidence" value="ECO:0007669"/>
    <property type="project" value="InterPro"/>
</dbReference>
<dbReference type="GO" id="GO:0005829">
    <property type="term" value="C:cytosol"/>
    <property type="evidence" value="ECO:0007669"/>
    <property type="project" value="TreeGrafter"/>
</dbReference>
<evidence type="ECO:0000259" key="10">
    <source>
        <dbReference type="PROSITE" id="PS50126"/>
    </source>
</evidence>
<keyword evidence="5 8" id="KW-0479">Metal-binding</keyword>
<keyword evidence="4 8" id="KW-0548">Nucleotidyltransferase</keyword>
<dbReference type="Gene3D" id="3.30.230.70">
    <property type="entry name" value="GHMP Kinase, N-terminal domain"/>
    <property type="match status" value="2"/>
</dbReference>
<evidence type="ECO:0000256" key="1">
    <source>
        <dbReference type="ARBA" id="ARBA00007404"/>
    </source>
</evidence>
<feature type="domain" description="S1 motif" evidence="10">
    <location>
        <begin position="619"/>
        <end position="686"/>
    </location>
</feature>
<keyword evidence="7 8" id="KW-0694">RNA-binding</keyword>
<dbReference type="InterPro" id="IPR003029">
    <property type="entry name" value="S1_domain"/>
</dbReference>
<dbReference type="Pfam" id="PF00013">
    <property type="entry name" value="KH_1"/>
    <property type="match status" value="1"/>
</dbReference>
<dbReference type="SUPFAM" id="SSF54791">
    <property type="entry name" value="Eukaryotic type KH-domain (KH-domain type I)"/>
    <property type="match status" value="1"/>
</dbReference>
<dbReference type="SMART" id="SM00322">
    <property type="entry name" value="KH"/>
    <property type="match status" value="1"/>
</dbReference>
<dbReference type="InterPro" id="IPR004088">
    <property type="entry name" value="KH_dom_type_1"/>
</dbReference>
<keyword evidence="6 8" id="KW-0460">Magnesium</keyword>
<dbReference type="CDD" id="cd11364">
    <property type="entry name" value="RNase_PH_PNPase_2"/>
    <property type="match status" value="1"/>
</dbReference>
<dbReference type="Gene3D" id="2.40.50.140">
    <property type="entry name" value="Nucleic acid-binding proteins"/>
    <property type="match status" value="1"/>
</dbReference>
<evidence type="ECO:0000313" key="12">
    <source>
        <dbReference type="Proteomes" id="UP000325116"/>
    </source>
</evidence>
<accession>A0A5C8CHG0</accession>
<dbReference type="SUPFAM" id="SSF55666">
    <property type="entry name" value="Ribonuclease PH domain 2-like"/>
    <property type="match status" value="2"/>
</dbReference>
<dbReference type="NCBIfam" id="TIGR03591">
    <property type="entry name" value="polynuc_phos"/>
    <property type="match status" value="1"/>
</dbReference>
<organism evidence="11 12">
    <name type="scientific">Brachyspira aalborgi</name>
    <dbReference type="NCBI Taxonomy" id="29522"/>
    <lineage>
        <taxon>Bacteria</taxon>
        <taxon>Pseudomonadati</taxon>
        <taxon>Spirochaetota</taxon>
        <taxon>Spirochaetia</taxon>
        <taxon>Brachyspirales</taxon>
        <taxon>Brachyspiraceae</taxon>
        <taxon>Brachyspira</taxon>
    </lineage>
</organism>
<dbReference type="SUPFAM" id="SSF46915">
    <property type="entry name" value="Polynucleotide phosphorylase/guanosine pentaphosphate synthase (PNPase/GPSI), domain 3"/>
    <property type="match status" value="1"/>
</dbReference>
<evidence type="ECO:0000313" key="11">
    <source>
        <dbReference type="EMBL" id="TXJ12874.1"/>
    </source>
</evidence>
<dbReference type="InterPro" id="IPR001247">
    <property type="entry name" value="ExoRNase_PH_dom1"/>
</dbReference>
<dbReference type="PANTHER" id="PTHR11252:SF0">
    <property type="entry name" value="POLYRIBONUCLEOTIDE NUCLEOTIDYLTRANSFERASE 1, MITOCHONDRIAL"/>
    <property type="match status" value="1"/>
</dbReference>
<dbReference type="InterPro" id="IPR015847">
    <property type="entry name" value="ExoRNase_PH_dom2"/>
</dbReference>
<dbReference type="FunFam" id="3.30.1370.10:FF:000001">
    <property type="entry name" value="Polyribonucleotide nucleotidyltransferase"/>
    <property type="match status" value="1"/>
</dbReference>
<evidence type="ECO:0000256" key="9">
    <source>
        <dbReference type="SAM" id="MobiDB-lite"/>
    </source>
</evidence>
<comment type="catalytic activity">
    <reaction evidence="8">
        <text>RNA(n+1) + phosphate = RNA(n) + a ribonucleoside 5'-diphosphate</text>
        <dbReference type="Rhea" id="RHEA:22096"/>
        <dbReference type="Rhea" id="RHEA-COMP:14527"/>
        <dbReference type="Rhea" id="RHEA-COMP:17342"/>
        <dbReference type="ChEBI" id="CHEBI:43474"/>
        <dbReference type="ChEBI" id="CHEBI:57930"/>
        <dbReference type="ChEBI" id="CHEBI:140395"/>
        <dbReference type="EC" id="2.7.7.8"/>
    </reaction>
</comment>
<dbReference type="RefSeq" id="WP_147758073.1">
    <property type="nucleotide sequence ID" value="NZ_SAXT01000003.1"/>
</dbReference>
<dbReference type="Pfam" id="PF03725">
    <property type="entry name" value="RNase_PH_C"/>
    <property type="match status" value="1"/>
</dbReference>
<evidence type="ECO:0000256" key="5">
    <source>
        <dbReference type="ARBA" id="ARBA00022723"/>
    </source>
</evidence>
<dbReference type="GO" id="GO:0006402">
    <property type="term" value="P:mRNA catabolic process"/>
    <property type="evidence" value="ECO:0007669"/>
    <property type="project" value="UniProtKB-UniRule"/>
</dbReference>
<feature type="binding site" evidence="8">
    <location>
        <position position="484"/>
    </location>
    <ligand>
        <name>Mg(2+)</name>
        <dbReference type="ChEBI" id="CHEBI:18420"/>
    </ligand>
</feature>
<dbReference type="InterPro" id="IPR036456">
    <property type="entry name" value="PNPase_PH_RNA-bd_sf"/>
</dbReference>
<dbReference type="PANTHER" id="PTHR11252">
    <property type="entry name" value="POLYRIBONUCLEOTIDE NUCLEOTIDYLTRANSFERASE"/>
    <property type="match status" value="1"/>
</dbReference>
<dbReference type="CDD" id="cd02393">
    <property type="entry name" value="KH-I_PNPase"/>
    <property type="match status" value="1"/>
</dbReference>
<dbReference type="GO" id="GO:0000175">
    <property type="term" value="F:3'-5'-RNA exonuclease activity"/>
    <property type="evidence" value="ECO:0007669"/>
    <property type="project" value="TreeGrafter"/>
</dbReference>
<dbReference type="HAMAP" id="MF_01595">
    <property type="entry name" value="PNPase"/>
    <property type="match status" value="1"/>
</dbReference>
<evidence type="ECO:0000256" key="7">
    <source>
        <dbReference type="ARBA" id="ARBA00022884"/>
    </source>
</evidence>
<dbReference type="InterPro" id="IPR036612">
    <property type="entry name" value="KH_dom_type_1_sf"/>
</dbReference>
<feature type="compositionally biased region" description="Basic residues" evidence="9">
    <location>
        <begin position="704"/>
        <end position="721"/>
    </location>
</feature>
<dbReference type="CDD" id="cd11363">
    <property type="entry name" value="RNase_PH_PNPase_1"/>
    <property type="match status" value="1"/>
</dbReference>
<dbReference type="Pfam" id="PF00575">
    <property type="entry name" value="S1"/>
    <property type="match status" value="1"/>
</dbReference>
<dbReference type="InterPro" id="IPR012162">
    <property type="entry name" value="PNPase"/>
</dbReference>
<dbReference type="InterPro" id="IPR020568">
    <property type="entry name" value="Ribosomal_Su5_D2-typ_SF"/>
</dbReference>
<dbReference type="CDD" id="cd04472">
    <property type="entry name" value="S1_PNPase"/>
    <property type="match status" value="1"/>
</dbReference>
<protein>
    <recommendedName>
        <fullName evidence="8">Polyribonucleotide nucleotidyltransferase</fullName>
        <ecNumber evidence="8">2.7.7.8</ecNumber>
    </recommendedName>
    <alternativeName>
        <fullName evidence="8">Polynucleotide phosphorylase</fullName>
        <shortName evidence="8">PNPase</shortName>
    </alternativeName>
</protein>
<dbReference type="EC" id="2.7.7.8" evidence="8"/>
<dbReference type="PIRSF" id="PIRSF005499">
    <property type="entry name" value="PNPase"/>
    <property type="match status" value="1"/>
</dbReference>
<name>A0A5C8CHG0_9SPIR</name>
<evidence type="ECO:0000256" key="3">
    <source>
        <dbReference type="ARBA" id="ARBA00022679"/>
    </source>
</evidence>
<evidence type="ECO:0000256" key="8">
    <source>
        <dbReference type="HAMAP-Rule" id="MF_01595"/>
    </source>
</evidence>
<evidence type="ECO:0000256" key="6">
    <source>
        <dbReference type="ARBA" id="ARBA00022842"/>
    </source>
</evidence>
<evidence type="ECO:0000256" key="2">
    <source>
        <dbReference type="ARBA" id="ARBA00022490"/>
    </source>
</evidence>
<dbReference type="Proteomes" id="UP000325116">
    <property type="component" value="Unassembled WGS sequence"/>
</dbReference>
<dbReference type="Pfam" id="PF01138">
    <property type="entry name" value="RNase_PH"/>
    <property type="match status" value="2"/>
</dbReference>
<dbReference type="PROSITE" id="PS50084">
    <property type="entry name" value="KH_TYPE_1"/>
    <property type="match status" value="1"/>
</dbReference>
<dbReference type="SUPFAM" id="SSF50249">
    <property type="entry name" value="Nucleic acid-binding proteins"/>
    <property type="match status" value="1"/>
</dbReference>
<keyword evidence="2 8" id="KW-0963">Cytoplasm</keyword>
<feature type="region of interest" description="Disordered" evidence="9">
    <location>
        <begin position="694"/>
        <end position="721"/>
    </location>
</feature>
<dbReference type="PROSITE" id="PS50126">
    <property type="entry name" value="S1"/>
    <property type="match status" value="1"/>
</dbReference>
<dbReference type="AlphaFoldDB" id="A0A5C8CHG0"/>
<comment type="cofactor">
    <cofactor evidence="8">
        <name>Mg(2+)</name>
        <dbReference type="ChEBI" id="CHEBI:18420"/>
    </cofactor>
</comment>
<dbReference type="SMART" id="SM00316">
    <property type="entry name" value="S1"/>
    <property type="match status" value="1"/>
</dbReference>
<dbReference type="InterPro" id="IPR015848">
    <property type="entry name" value="PNPase_PH_RNA-bd_bac/org-type"/>
</dbReference>
<comment type="caution">
    <text evidence="11">The sequence shown here is derived from an EMBL/GenBank/DDBJ whole genome shotgun (WGS) entry which is preliminary data.</text>
</comment>
<dbReference type="GO" id="GO:0000287">
    <property type="term" value="F:magnesium ion binding"/>
    <property type="evidence" value="ECO:0007669"/>
    <property type="project" value="UniProtKB-UniRule"/>
</dbReference>
<dbReference type="SUPFAM" id="SSF54211">
    <property type="entry name" value="Ribosomal protein S5 domain 2-like"/>
    <property type="match status" value="2"/>
</dbReference>
<comment type="similarity">
    <text evidence="1 8">Belongs to the polyribonucleotide nucleotidyltransferase family.</text>
</comment>
<gene>
    <name evidence="8 11" type="primary">pnp</name>
    <name evidence="11" type="ORF">EPJ80_04545</name>
</gene>
<dbReference type="Gene3D" id="3.30.1370.10">
    <property type="entry name" value="K Homology domain, type 1"/>
    <property type="match status" value="1"/>
</dbReference>
<feature type="binding site" evidence="8">
    <location>
        <position position="490"/>
    </location>
    <ligand>
        <name>Mg(2+)</name>
        <dbReference type="ChEBI" id="CHEBI:18420"/>
    </ligand>
</feature>